<proteinExistence type="predicted"/>
<comment type="caution">
    <text evidence="6">The sequence shown here is derived from an EMBL/GenBank/DDBJ whole genome shotgun (WGS) entry which is preliminary data.</text>
</comment>
<dbReference type="InterPro" id="IPR012318">
    <property type="entry name" value="HTH_CRP"/>
</dbReference>
<dbReference type="Proteomes" id="UP000886101">
    <property type="component" value="Unassembled WGS sequence"/>
</dbReference>
<dbReference type="GO" id="GO:0005829">
    <property type="term" value="C:cytosol"/>
    <property type="evidence" value="ECO:0007669"/>
    <property type="project" value="TreeGrafter"/>
</dbReference>
<dbReference type="PROSITE" id="PS50042">
    <property type="entry name" value="CNMP_BINDING_3"/>
    <property type="match status" value="1"/>
</dbReference>
<dbReference type="CDD" id="cd00092">
    <property type="entry name" value="HTH_CRP"/>
    <property type="match status" value="1"/>
</dbReference>
<dbReference type="PRINTS" id="PR00034">
    <property type="entry name" value="HTHCRP"/>
</dbReference>
<dbReference type="SMART" id="SM00419">
    <property type="entry name" value="HTH_CRP"/>
    <property type="match status" value="1"/>
</dbReference>
<reference evidence="6" key="1">
    <citation type="journal article" date="2020" name="mSystems">
        <title>Genome- and Community-Level Interaction Insights into Carbon Utilization and Element Cycling Functions of Hydrothermarchaeota in Hydrothermal Sediment.</title>
        <authorList>
            <person name="Zhou Z."/>
            <person name="Liu Y."/>
            <person name="Xu W."/>
            <person name="Pan J."/>
            <person name="Luo Z.H."/>
            <person name="Li M."/>
        </authorList>
    </citation>
    <scope>NUCLEOTIDE SEQUENCE [LARGE SCALE GENOMIC DNA]</scope>
    <source>
        <strain evidence="6">HyVt-533</strain>
    </source>
</reference>
<dbReference type="InterPro" id="IPR014710">
    <property type="entry name" value="RmlC-like_jellyroll"/>
</dbReference>
<dbReference type="Gene3D" id="2.60.120.10">
    <property type="entry name" value="Jelly Rolls"/>
    <property type="match status" value="1"/>
</dbReference>
<name>A0A7V5NYA9_9BACT</name>
<dbReference type="InterPro" id="IPR036388">
    <property type="entry name" value="WH-like_DNA-bd_sf"/>
</dbReference>
<dbReference type="InterPro" id="IPR036390">
    <property type="entry name" value="WH_DNA-bd_sf"/>
</dbReference>
<evidence type="ECO:0000256" key="2">
    <source>
        <dbReference type="ARBA" id="ARBA00023125"/>
    </source>
</evidence>
<dbReference type="GO" id="GO:0003677">
    <property type="term" value="F:DNA binding"/>
    <property type="evidence" value="ECO:0007669"/>
    <property type="project" value="UniProtKB-KW"/>
</dbReference>
<evidence type="ECO:0000259" key="5">
    <source>
        <dbReference type="PROSITE" id="PS51063"/>
    </source>
</evidence>
<dbReference type="GO" id="GO:0003700">
    <property type="term" value="F:DNA-binding transcription factor activity"/>
    <property type="evidence" value="ECO:0007669"/>
    <property type="project" value="TreeGrafter"/>
</dbReference>
<evidence type="ECO:0000256" key="3">
    <source>
        <dbReference type="ARBA" id="ARBA00023163"/>
    </source>
</evidence>
<dbReference type="EMBL" id="DROK01000035">
    <property type="protein sequence ID" value="HHI96438.1"/>
    <property type="molecule type" value="Genomic_DNA"/>
</dbReference>
<dbReference type="PANTHER" id="PTHR24567">
    <property type="entry name" value="CRP FAMILY TRANSCRIPTIONAL REGULATORY PROTEIN"/>
    <property type="match status" value="1"/>
</dbReference>
<protein>
    <submittedName>
        <fullName evidence="6">Crp/Fnr family transcriptional regulator</fullName>
    </submittedName>
</protein>
<accession>A0A7V5NYA9</accession>
<evidence type="ECO:0000313" key="6">
    <source>
        <dbReference type="EMBL" id="HHI96438.1"/>
    </source>
</evidence>
<evidence type="ECO:0000259" key="4">
    <source>
        <dbReference type="PROSITE" id="PS50042"/>
    </source>
</evidence>
<dbReference type="InterPro" id="IPR000595">
    <property type="entry name" value="cNMP-bd_dom"/>
</dbReference>
<dbReference type="Gene3D" id="1.10.10.10">
    <property type="entry name" value="Winged helix-like DNA-binding domain superfamily/Winged helix DNA-binding domain"/>
    <property type="match status" value="1"/>
</dbReference>
<dbReference type="Pfam" id="PF00027">
    <property type="entry name" value="cNMP_binding"/>
    <property type="match status" value="1"/>
</dbReference>
<gene>
    <name evidence="6" type="ORF">ENJ96_01140</name>
</gene>
<dbReference type="PROSITE" id="PS51063">
    <property type="entry name" value="HTH_CRP_2"/>
    <property type="match status" value="1"/>
</dbReference>
<dbReference type="PANTHER" id="PTHR24567:SF74">
    <property type="entry name" value="HTH-TYPE TRANSCRIPTIONAL REGULATOR ARCR"/>
    <property type="match status" value="1"/>
</dbReference>
<dbReference type="InterPro" id="IPR018490">
    <property type="entry name" value="cNMP-bd_dom_sf"/>
</dbReference>
<dbReference type="SMART" id="SM00100">
    <property type="entry name" value="cNMP"/>
    <property type="match status" value="1"/>
</dbReference>
<sequence length="228" mass="25389">MNSLNKEGFLAQTFLFQGLAPVYLKKLAAIAYPKRYRKGEIIFQEGEKALGFYLVYEGRVKVFKESPSGREQILHLLGPGEPFGEVAVFSGRDYPANAAALTEVLLLYLPRQDFTALIKEEPALALNMLAVLSKRLRQFVSLVEALSLKEVSERLASYLLYRSEKEGPHFDLGMNKGELASFLGTSPETISRVFGKLAKMGLVETKGREIKILNREGLSEIAAGLRPF</sequence>
<keyword evidence="1" id="KW-0805">Transcription regulation</keyword>
<keyword evidence="3" id="KW-0804">Transcription</keyword>
<dbReference type="AlphaFoldDB" id="A0A7V5NYA9"/>
<keyword evidence="2" id="KW-0238">DNA-binding</keyword>
<feature type="domain" description="Cyclic nucleotide-binding" evidence="4">
    <location>
        <begin position="15"/>
        <end position="135"/>
    </location>
</feature>
<feature type="domain" description="HTH crp-type" evidence="5">
    <location>
        <begin position="149"/>
        <end position="216"/>
    </location>
</feature>
<evidence type="ECO:0000256" key="1">
    <source>
        <dbReference type="ARBA" id="ARBA00023015"/>
    </source>
</evidence>
<dbReference type="SUPFAM" id="SSF51206">
    <property type="entry name" value="cAMP-binding domain-like"/>
    <property type="match status" value="1"/>
</dbReference>
<dbReference type="SUPFAM" id="SSF46785">
    <property type="entry name" value="Winged helix' DNA-binding domain"/>
    <property type="match status" value="1"/>
</dbReference>
<dbReference type="CDD" id="cd00038">
    <property type="entry name" value="CAP_ED"/>
    <property type="match status" value="1"/>
</dbReference>
<organism evidence="6">
    <name type="scientific">Thermodesulfatator atlanticus</name>
    <dbReference type="NCBI Taxonomy" id="501497"/>
    <lineage>
        <taxon>Bacteria</taxon>
        <taxon>Pseudomonadati</taxon>
        <taxon>Thermodesulfobacteriota</taxon>
        <taxon>Thermodesulfobacteria</taxon>
        <taxon>Thermodesulfobacteriales</taxon>
        <taxon>Thermodesulfatatoraceae</taxon>
        <taxon>Thermodesulfatator</taxon>
    </lineage>
</organism>
<dbReference type="Pfam" id="PF13545">
    <property type="entry name" value="HTH_Crp_2"/>
    <property type="match status" value="1"/>
</dbReference>
<dbReference type="InterPro" id="IPR050397">
    <property type="entry name" value="Env_Response_Regulators"/>
</dbReference>